<dbReference type="PROSITE" id="PS51158">
    <property type="entry name" value="ALPHA_KINASE"/>
    <property type="match status" value="1"/>
</dbReference>
<keyword evidence="2" id="KW-0808">Transferase</keyword>
<dbReference type="InterPro" id="IPR004166">
    <property type="entry name" value="a-kinase_dom"/>
</dbReference>
<keyword evidence="6" id="KW-0675">Receptor</keyword>
<organism evidence="6 7">
    <name type="scientific">Paramuricea clavata</name>
    <name type="common">Red gorgonian</name>
    <name type="synonym">Violescent sea-whip</name>
    <dbReference type="NCBI Taxonomy" id="317549"/>
    <lineage>
        <taxon>Eukaryota</taxon>
        <taxon>Metazoa</taxon>
        <taxon>Cnidaria</taxon>
        <taxon>Anthozoa</taxon>
        <taxon>Octocorallia</taxon>
        <taxon>Malacalcyonacea</taxon>
        <taxon>Plexauridae</taxon>
        <taxon>Paramuricea</taxon>
    </lineage>
</organism>
<dbReference type="EMBL" id="CACRXK020004265">
    <property type="protein sequence ID" value="CAB4002129.1"/>
    <property type="molecule type" value="Genomic_DNA"/>
</dbReference>
<gene>
    <name evidence="6" type="ORF">PACLA_8A059937</name>
</gene>
<protein>
    <submittedName>
        <fullName evidence="6">Transient receptor potential cation channel subfamily M member 6</fullName>
    </submittedName>
</protein>
<dbReference type="Pfam" id="PF02816">
    <property type="entry name" value="Alpha_kinase"/>
    <property type="match status" value="2"/>
</dbReference>
<dbReference type="OrthoDB" id="301415at2759"/>
<dbReference type="InterPro" id="IPR051852">
    <property type="entry name" value="Alpha-type_PK"/>
</dbReference>
<evidence type="ECO:0000313" key="7">
    <source>
        <dbReference type="Proteomes" id="UP001152795"/>
    </source>
</evidence>
<dbReference type="PANTHER" id="PTHR45992">
    <property type="entry name" value="EUKARYOTIC ELONGATION FACTOR 2 KINASE-RELATED"/>
    <property type="match status" value="1"/>
</dbReference>
<dbReference type="Gene3D" id="3.20.200.10">
    <property type="entry name" value="MHCK/EF2 kinase"/>
    <property type="match status" value="1"/>
</dbReference>
<evidence type="ECO:0000256" key="3">
    <source>
        <dbReference type="ARBA" id="ARBA00022741"/>
    </source>
</evidence>
<evidence type="ECO:0000313" key="6">
    <source>
        <dbReference type="EMBL" id="CAB4002129.1"/>
    </source>
</evidence>
<keyword evidence="1" id="KW-0723">Serine/threonine-protein kinase</keyword>
<sequence length="350" mass="39365">MSGKRIRNDVSRKNKNGSTPHEIIVQRLVSEADNKQTYRPIQPRESVGFEFEDLSLVNIKKACAVHFNLPASTCDVLVSNKGPSCTHISQIPHRKDKVYLVRFVVLQEDQVEEEYEINTSKVNNLSTSTPGSLCQKKPEGTKICPSSISIASLLKAGKLVKPREKNKQWVEVAAEEFAIDTQKFSSGAFRDAFRASTIKPTKCEDCVVKTYNDDAVKTIQETANSSIEDHCRKQVQMHSVARHITQRFKAKTPPGFGECFDYNRCYYTMYNGKPVTVEDCVSTKEKLMILDIQGSDYALYDPEISTAELFDGDTAELYFCCGNYSSIGIQAFLKSHKCNKYCKLIGVCDK</sequence>
<dbReference type="SMART" id="SM00811">
    <property type="entry name" value="Alpha_kinase"/>
    <property type="match status" value="1"/>
</dbReference>
<comment type="caution">
    <text evidence="6">The sequence shown here is derived from an EMBL/GenBank/DDBJ whole genome shotgun (WGS) entry which is preliminary data.</text>
</comment>
<keyword evidence="3" id="KW-0547">Nucleotide-binding</keyword>
<evidence type="ECO:0000256" key="1">
    <source>
        <dbReference type="ARBA" id="ARBA00022527"/>
    </source>
</evidence>
<evidence type="ECO:0000256" key="5">
    <source>
        <dbReference type="ARBA" id="ARBA00022840"/>
    </source>
</evidence>
<reference evidence="6" key="1">
    <citation type="submission" date="2020-04" db="EMBL/GenBank/DDBJ databases">
        <authorList>
            <person name="Alioto T."/>
            <person name="Alioto T."/>
            <person name="Gomez Garrido J."/>
        </authorList>
    </citation>
    <scope>NUCLEOTIDE SEQUENCE</scope>
    <source>
        <strain evidence="6">A484AB</strain>
    </source>
</reference>
<dbReference type="InterPro" id="IPR011009">
    <property type="entry name" value="Kinase-like_dom_sf"/>
</dbReference>
<keyword evidence="5" id="KW-0067">ATP-binding</keyword>
<dbReference type="GO" id="GO:0004674">
    <property type="term" value="F:protein serine/threonine kinase activity"/>
    <property type="evidence" value="ECO:0007669"/>
    <property type="project" value="UniProtKB-KW"/>
</dbReference>
<keyword evidence="4" id="KW-0418">Kinase</keyword>
<name>A0A6S7HCZ8_PARCT</name>
<dbReference type="GO" id="GO:0005524">
    <property type="term" value="F:ATP binding"/>
    <property type="evidence" value="ECO:0007669"/>
    <property type="project" value="UniProtKB-KW"/>
</dbReference>
<accession>A0A6S7HCZ8</accession>
<dbReference type="AlphaFoldDB" id="A0A6S7HCZ8"/>
<proteinExistence type="predicted"/>
<evidence type="ECO:0000256" key="2">
    <source>
        <dbReference type="ARBA" id="ARBA00022679"/>
    </source>
</evidence>
<keyword evidence="7" id="KW-1185">Reference proteome</keyword>
<dbReference type="SUPFAM" id="SSF56112">
    <property type="entry name" value="Protein kinase-like (PK-like)"/>
    <property type="match status" value="1"/>
</dbReference>
<dbReference type="Proteomes" id="UP001152795">
    <property type="component" value="Unassembled WGS sequence"/>
</dbReference>
<evidence type="ECO:0000256" key="4">
    <source>
        <dbReference type="ARBA" id="ARBA00022777"/>
    </source>
</evidence>